<reference evidence="2 3" key="1">
    <citation type="submission" date="2013-11" db="EMBL/GenBank/DDBJ databases">
        <title>Complete genome sequence of Clostridum sp. M2/40.</title>
        <authorList>
            <person name="Wibberg D."/>
            <person name="Puehler A."/>
            <person name="Schlueter A."/>
        </authorList>
    </citation>
    <scope>NUCLEOTIDE SEQUENCE [LARGE SCALE GENOMIC DNA]</scope>
    <source>
        <strain evidence="3">M2/40</strain>
    </source>
</reference>
<proteinExistence type="predicted"/>
<dbReference type="Proteomes" id="UP000019426">
    <property type="component" value="Chromosome M2/40_rep1"/>
</dbReference>
<dbReference type="Pfam" id="PF19610">
    <property type="entry name" value="DUF6115"/>
    <property type="match status" value="1"/>
</dbReference>
<organism evidence="2 3">
    <name type="scientific">Clostridium bornimense</name>
    <dbReference type="NCBI Taxonomy" id="1216932"/>
    <lineage>
        <taxon>Bacteria</taxon>
        <taxon>Bacillati</taxon>
        <taxon>Bacillota</taxon>
        <taxon>Clostridia</taxon>
        <taxon>Eubacteriales</taxon>
        <taxon>Clostridiaceae</taxon>
        <taxon>Clostridium</taxon>
    </lineage>
</organism>
<dbReference type="OrthoDB" id="1957165at2"/>
<dbReference type="EMBL" id="HG917868">
    <property type="protein sequence ID" value="CDM68781.1"/>
    <property type="molecule type" value="Genomic_DNA"/>
</dbReference>
<sequence length="135" mass="15455">MIIYILIVTIGILLIWINRKEFKVKSSGFKEVLINKTDTITEVEIEIQNLRRDFAETIGILQMDIKNLSEDIDNLKGTQVIEESIIENDFSNSGKSNNVEEVKRLIEQDVSIDDICKILSIGKGEVLLIKDLYKQ</sequence>
<protein>
    <submittedName>
        <fullName evidence="2">Uncharacterized protein</fullName>
    </submittedName>
</protein>
<evidence type="ECO:0000313" key="3">
    <source>
        <dbReference type="Proteomes" id="UP000019426"/>
    </source>
</evidence>
<gene>
    <name evidence="2" type="ORF">CM240_1623</name>
</gene>
<dbReference type="InterPro" id="IPR046118">
    <property type="entry name" value="DUF6115"/>
</dbReference>
<feature type="coiled-coil region" evidence="1">
    <location>
        <begin position="33"/>
        <end position="78"/>
    </location>
</feature>
<accession>W6RVQ1</accession>
<dbReference type="AlphaFoldDB" id="W6RVQ1"/>
<keyword evidence="3" id="KW-1185">Reference proteome</keyword>
<keyword evidence="1" id="KW-0175">Coiled coil</keyword>
<dbReference type="HOGENOM" id="CLU_125865_0_0_9"/>
<dbReference type="PATRIC" id="fig|1216932.3.peg.1616"/>
<evidence type="ECO:0000313" key="2">
    <source>
        <dbReference type="EMBL" id="CDM68781.1"/>
    </source>
</evidence>
<dbReference type="eggNOG" id="ENOG5034BX9">
    <property type="taxonomic scope" value="Bacteria"/>
</dbReference>
<dbReference type="STRING" id="1216932.CM240_1623"/>
<dbReference type="KEGG" id="clt:CM240_1623"/>
<name>W6RVQ1_9CLOT</name>
<dbReference type="RefSeq" id="WP_044038156.1">
    <property type="nucleotide sequence ID" value="NZ_HG917868.1"/>
</dbReference>
<evidence type="ECO:0000256" key="1">
    <source>
        <dbReference type="SAM" id="Coils"/>
    </source>
</evidence>